<feature type="region of interest" description="Disordered" evidence="1">
    <location>
        <begin position="470"/>
        <end position="503"/>
    </location>
</feature>
<feature type="compositionally biased region" description="Basic and acidic residues" evidence="1">
    <location>
        <begin position="302"/>
        <end position="316"/>
    </location>
</feature>
<organism evidence="2 3">
    <name type="scientific">Xylaria flabelliformis</name>
    <dbReference type="NCBI Taxonomy" id="2512241"/>
    <lineage>
        <taxon>Eukaryota</taxon>
        <taxon>Fungi</taxon>
        <taxon>Dikarya</taxon>
        <taxon>Ascomycota</taxon>
        <taxon>Pezizomycotina</taxon>
        <taxon>Sordariomycetes</taxon>
        <taxon>Xylariomycetidae</taxon>
        <taxon>Xylariales</taxon>
        <taxon>Xylariaceae</taxon>
        <taxon>Xylaria</taxon>
    </lineage>
</organism>
<name>A0A553IDM4_9PEZI</name>
<evidence type="ECO:0000256" key="1">
    <source>
        <dbReference type="SAM" id="MobiDB-lite"/>
    </source>
</evidence>
<feature type="compositionally biased region" description="Basic and acidic residues" evidence="1">
    <location>
        <begin position="363"/>
        <end position="380"/>
    </location>
</feature>
<dbReference type="AlphaFoldDB" id="A0A553IDM4"/>
<dbReference type="EMBL" id="VFLP01000003">
    <property type="protein sequence ID" value="TRX98296.1"/>
    <property type="molecule type" value="Genomic_DNA"/>
</dbReference>
<reference evidence="3" key="1">
    <citation type="submission" date="2019-06" db="EMBL/GenBank/DDBJ databases">
        <title>Draft genome sequence of the griseofulvin-producing fungus Xylaria cubensis strain G536.</title>
        <authorList>
            <person name="Mead M.E."/>
            <person name="Raja H.A."/>
            <person name="Steenwyk J.L."/>
            <person name="Knowles S.L."/>
            <person name="Oberlies N.H."/>
            <person name="Rokas A."/>
        </authorList>
    </citation>
    <scope>NUCLEOTIDE SEQUENCE [LARGE SCALE GENOMIC DNA]</scope>
    <source>
        <strain evidence="3">G536</strain>
    </source>
</reference>
<feature type="compositionally biased region" description="Basic residues" evidence="1">
    <location>
        <begin position="349"/>
        <end position="362"/>
    </location>
</feature>
<keyword evidence="3" id="KW-1185">Reference proteome</keyword>
<feature type="compositionally biased region" description="Basic and acidic residues" evidence="1">
    <location>
        <begin position="335"/>
        <end position="348"/>
    </location>
</feature>
<feature type="compositionally biased region" description="Basic and acidic residues" evidence="1">
    <location>
        <begin position="151"/>
        <end position="162"/>
    </location>
</feature>
<evidence type="ECO:0000313" key="3">
    <source>
        <dbReference type="Proteomes" id="UP000319160"/>
    </source>
</evidence>
<accession>A0A553IDM4</accession>
<evidence type="ECO:0000313" key="2">
    <source>
        <dbReference type="EMBL" id="TRX98296.1"/>
    </source>
</evidence>
<dbReference type="STRING" id="2512241.A0A553IDM4"/>
<dbReference type="OrthoDB" id="444325at2759"/>
<comment type="caution">
    <text evidence="2">The sequence shown here is derived from an EMBL/GenBank/DDBJ whole genome shotgun (WGS) entry which is preliminary data.</text>
</comment>
<feature type="region of interest" description="Disordered" evidence="1">
    <location>
        <begin position="134"/>
        <end position="185"/>
    </location>
</feature>
<protein>
    <submittedName>
        <fullName evidence="2">Uncharacterized protein</fullName>
    </submittedName>
</protein>
<gene>
    <name evidence="2" type="ORF">FHL15_000941</name>
</gene>
<proteinExistence type="predicted"/>
<feature type="region of interest" description="Disordered" evidence="1">
    <location>
        <begin position="302"/>
        <end position="421"/>
    </location>
</feature>
<dbReference type="Proteomes" id="UP000319160">
    <property type="component" value="Unassembled WGS sequence"/>
</dbReference>
<feature type="compositionally biased region" description="Basic and acidic residues" evidence="1">
    <location>
        <begin position="400"/>
        <end position="421"/>
    </location>
</feature>
<sequence>MESDHSLEVLNNKGLQDVSLKELEARIHEGALANVSRSDLFGILMSWFNEQIKQDIVTQSQHLLQSFVELLHMHSHADIEPFTLTQVDEAFDRWLEEDAIQNQAYRRRYLITQQDVHLLFSKETQQFQNSTAPSLIDRRHDGDSCSPALSCEHRDNKDKIEKANANPRHTTGHGTPPRAAQHSKLPGKAEIIEIDKSSPSNGFPNKDTIFSLHPNDTHLQSPDTGVVRETIVIDSSSDAEMRRTATRADRRGRHWIQLCPTNLDPHYDQAPAHDYRCNFCGRKGDHFATLCSKNPYEGSLAKQREHAVAGTREPRTPAKSSWRHHQHQEPPATRLQDRYRSHSPEQHARGRYRSRTPHYRRSHQGEIDDYKSQTRNGENRSRRRHRDESDLSPYTARVRLTRESHMNSDNTKERRSSSRPWDDTFRFECRSTTPPPLHLCRSPSTKKAWRGHRDLDKVTKTDEGRLTYDDESEIVPESSPCSPIASPQRRMTAGSTGGEEVFSDDSEIETKADDFLRGLAAEIMLKDENIAESIEENAYEDESEFDGGHTIEDYTDKSNCSDMAIEFKSPVPGPTYRLVQCPPFRPEIVSLFNTRENPIINSRANRKTACQMMEKSEKVWMRHSELVHRPATVPSNSANNGVGHEEKYSCNFVLIKP</sequence>